<name>A0A023F7C6_TRIIF</name>
<feature type="signal peptide" evidence="1">
    <location>
        <begin position="1"/>
        <end position="26"/>
    </location>
</feature>
<reference evidence="2" key="1">
    <citation type="journal article" date="2014" name="PLoS Negl. Trop. Dis.">
        <title>An updated insight into the Sialotranscriptome of Triatoma infestans: developmental stage and geographic variations.</title>
        <authorList>
            <person name="Schwarz A."/>
            <person name="Medrano-Mercado N."/>
            <person name="Schaub G.A."/>
            <person name="Struchiner C.J."/>
            <person name="Bargues M.D."/>
            <person name="Levy M.Z."/>
            <person name="Ribeiro J.M."/>
        </authorList>
    </citation>
    <scope>NUCLEOTIDE SEQUENCE</scope>
    <source>
        <strain evidence="2">Chile</strain>
        <tissue evidence="2">Salivary glands</tissue>
    </source>
</reference>
<feature type="non-terminal residue" evidence="2">
    <location>
        <position position="74"/>
    </location>
</feature>
<feature type="chain" id="PRO_5001516106" evidence="1">
    <location>
        <begin position="27"/>
        <end position="74"/>
    </location>
</feature>
<accession>A0A023F7C6</accession>
<dbReference type="AlphaFoldDB" id="A0A023F7C6"/>
<proteinExistence type="evidence at transcript level"/>
<organism evidence="2">
    <name type="scientific">Triatoma infestans</name>
    <name type="common">Assassin bug</name>
    <dbReference type="NCBI Taxonomy" id="30076"/>
    <lineage>
        <taxon>Eukaryota</taxon>
        <taxon>Metazoa</taxon>
        <taxon>Ecdysozoa</taxon>
        <taxon>Arthropoda</taxon>
        <taxon>Hexapoda</taxon>
        <taxon>Insecta</taxon>
        <taxon>Pterygota</taxon>
        <taxon>Neoptera</taxon>
        <taxon>Paraneoptera</taxon>
        <taxon>Hemiptera</taxon>
        <taxon>Heteroptera</taxon>
        <taxon>Panheteroptera</taxon>
        <taxon>Cimicomorpha</taxon>
        <taxon>Reduviidae</taxon>
        <taxon>Triatominae</taxon>
        <taxon>Triatoma</taxon>
    </lineage>
</organism>
<sequence>MSQKKVVFRNWSLCVCTCVCVCVCVCEQKRKTVESSNLIFRLGITMGSDRRLCQNSSTGSTTLLVVFFNFFAIF</sequence>
<keyword evidence="1" id="KW-0732">Signal</keyword>
<dbReference type="EMBL" id="GBBI01001575">
    <property type="protein sequence ID" value="JAC17137.1"/>
    <property type="molecule type" value="mRNA"/>
</dbReference>
<protein>
    <submittedName>
        <fullName evidence="2">Putative secreted protein</fullName>
    </submittedName>
</protein>
<evidence type="ECO:0000256" key="1">
    <source>
        <dbReference type="SAM" id="SignalP"/>
    </source>
</evidence>
<evidence type="ECO:0000313" key="2">
    <source>
        <dbReference type="EMBL" id="JAC17137.1"/>
    </source>
</evidence>